<name>A0A841U4I2_9BACL</name>
<evidence type="ECO:0000313" key="2">
    <source>
        <dbReference type="EMBL" id="MBB6694462.1"/>
    </source>
</evidence>
<sequence length="59" mass="6729">MSDANGMADKNLSNVVEDLERNPANAHQAQQLQQKTNDRRHQDALNHDETEDLSHFKTT</sequence>
<evidence type="ECO:0000313" key="3">
    <source>
        <dbReference type="Proteomes" id="UP000553776"/>
    </source>
</evidence>
<dbReference type="EMBL" id="JACJVR010000094">
    <property type="protein sequence ID" value="MBB6694462.1"/>
    <property type="molecule type" value="Genomic_DNA"/>
</dbReference>
<keyword evidence="3" id="KW-1185">Reference proteome</keyword>
<reference evidence="2 3" key="1">
    <citation type="submission" date="2020-08" db="EMBL/GenBank/DDBJ databases">
        <title>Cohnella phylogeny.</title>
        <authorList>
            <person name="Dunlap C."/>
        </authorList>
    </citation>
    <scope>NUCLEOTIDE SEQUENCE [LARGE SCALE GENOMIC DNA]</scope>
    <source>
        <strain evidence="2 3">DSM 25239</strain>
    </source>
</reference>
<feature type="compositionally biased region" description="Basic and acidic residues" evidence="1">
    <location>
        <begin position="36"/>
        <end position="59"/>
    </location>
</feature>
<accession>A0A841U4I2</accession>
<dbReference type="RefSeq" id="WP_185138429.1">
    <property type="nucleotide sequence ID" value="NZ_BORM01000067.1"/>
</dbReference>
<protein>
    <submittedName>
        <fullName evidence="2">Uncharacterized protein</fullName>
    </submittedName>
</protein>
<feature type="region of interest" description="Disordered" evidence="1">
    <location>
        <begin position="1"/>
        <end position="59"/>
    </location>
</feature>
<evidence type="ECO:0000256" key="1">
    <source>
        <dbReference type="SAM" id="MobiDB-lite"/>
    </source>
</evidence>
<dbReference type="Proteomes" id="UP000553776">
    <property type="component" value="Unassembled WGS sequence"/>
</dbReference>
<gene>
    <name evidence="2" type="ORF">H7B90_24000</name>
</gene>
<organism evidence="2 3">
    <name type="scientific">Cohnella xylanilytica</name>
    <dbReference type="NCBI Taxonomy" id="557555"/>
    <lineage>
        <taxon>Bacteria</taxon>
        <taxon>Bacillati</taxon>
        <taxon>Bacillota</taxon>
        <taxon>Bacilli</taxon>
        <taxon>Bacillales</taxon>
        <taxon>Paenibacillaceae</taxon>
        <taxon>Cohnella</taxon>
    </lineage>
</organism>
<proteinExistence type="predicted"/>
<feature type="compositionally biased region" description="Polar residues" evidence="1">
    <location>
        <begin position="25"/>
        <end position="35"/>
    </location>
</feature>
<dbReference type="AlphaFoldDB" id="A0A841U4I2"/>
<comment type="caution">
    <text evidence="2">The sequence shown here is derived from an EMBL/GenBank/DDBJ whole genome shotgun (WGS) entry which is preliminary data.</text>
</comment>